<accession>A0A1J4JT17</accession>
<evidence type="ECO:0000313" key="1">
    <source>
        <dbReference type="EMBL" id="OHT02219.1"/>
    </source>
</evidence>
<reference evidence="1" key="1">
    <citation type="submission" date="2016-10" db="EMBL/GenBank/DDBJ databases">
        <authorList>
            <person name="Benchimol M."/>
            <person name="Almeida L.G."/>
            <person name="Vasconcelos A.T."/>
            <person name="Perreira-Neves A."/>
            <person name="Rosa I.A."/>
            <person name="Tasca T."/>
            <person name="Bogo M.R."/>
            <person name="de Souza W."/>
        </authorList>
    </citation>
    <scope>NUCLEOTIDE SEQUENCE [LARGE SCALE GENOMIC DNA]</scope>
    <source>
        <strain evidence="1">K</strain>
    </source>
</reference>
<dbReference type="AlphaFoldDB" id="A0A1J4JT17"/>
<sequence length="172" mass="18979">MCEEVFSVVNFKEDGKGELSEPFISKIKASPNPFIITFIGETRSGKSSRLNYILEGKIKLTKPFKTSGGFEACTEGISGYGPISFCDLDPIFSLFTDSRIIHLNNYLEDNNNENIQEQIKEKIKDRNIFLIDCEGAGSIDKTTKGLNNALALLVQISSVITLVSKNPSDSLC</sequence>
<organism evidence="1 2">
    <name type="scientific">Tritrichomonas foetus</name>
    <dbReference type="NCBI Taxonomy" id="1144522"/>
    <lineage>
        <taxon>Eukaryota</taxon>
        <taxon>Metamonada</taxon>
        <taxon>Parabasalia</taxon>
        <taxon>Tritrichomonadida</taxon>
        <taxon>Tritrichomonadidae</taxon>
        <taxon>Tritrichomonas</taxon>
    </lineage>
</organism>
<protein>
    <recommendedName>
        <fullName evidence="3">G domain-containing protein</fullName>
    </recommendedName>
</protein>
<evidence type="ECO:0000313" key="2">
    <source>
        <dbReference type="Proteomes" id="UP000179807"/>
    </source>
</evidence>
<dbReference type="InterPro" id="IPR027417">
    <property type="entry name" value="P-loop_NTPase"/>
</dbReference>
<dbReference type="OrthoDB" id="10679623at2759"/>
<dbReference type="SUPFAM" id="SSF52540">
    <property type="entry name" value="P-loop containing nucleoside triphosphate hydrolases"/>
    <property type="match status" value="1"/>
</dbReference>
<proteinExistence type="predicted"/>
<dbReference type="Proteomes" id="UP000179807">
    <property type="component" value="Unassembled WGS sequence"/>
</dbReference>
<dbReference type="RefSeq" id="XP_068355355.1">
    <property type="nucleotide sequence ID" value="XM_068507516.1"/>
</dbReference>
<keyword evidence="2" id="KW-1185">Reference proteome</keyword>
<name>A0A1J4JT17_9EUKA</name>
<evidence type="ECO:0008006" key="3">
    <source>
        <dbReference type="Google" id="ProtNLM"/>
    </source>
</evidence>
<gene>
    <name evidence="1" type="ORF">TRFO_30726</name>
</gene>
<comment type="caution">
    <text evidence="1">The sequence shown here is derived from an EMBL/GenBank/DDBJ whole genome shotgun (WGS) entry which is preliminary data.</text>
</comment>
<dbReference type="GeneID" id="94842220"/>
<dbReference type="VEuPathDB" id="TrichDB:TRFO_30726"/>
<dbReference type="Gene3D" id="3.40.50.300">
    <property type="entry name" value="P-loop containing nucleotide triphosphate hydrolases"/>
    <property type="match status" value="1"/>
</dbReference>
<dbReference type="EMBL" id="MLAK01000876">
    <property type="protein sequence ID" value="OHT02219.1"/>
    <property type="molecule type" value="Genomic_DNA"/>
</dbReference>